<sequence length="188" mass="21304">PAETPLLLIYRNDPCIVIGRNQNPWKEINMAALRAVDLPFDLGNTNFSLHLPRNSFERRKGSALALEALKRLDVPDAWVNDRNDVCSAYKIINNRAYHHGTMLLTAQVGQLRDVLRNTKDGMIGRSVTSVRSPVKNIAEMKPGVEHNVFSEALVDSFCSQFGLEREVTLIGEEIMDDDHSEEKRYIEQ</sequence>
<accession>A0ACA9QRB0</accession>
<reference evidence="1" key="1">
    <citation type="submission" date="2021-06" db="EMBL/GenBank/DDBJ databases">
        <authorList>
            <person name="Kallberg Y."/>
            <person name="Tangrot J."/>
            <person name="Rosling A."/>
        </authorList>
    </citation>
    <scope>NUCLEOTIDE SEQUENCE</scope>
    <source>
        <strain evidence="1">CL356</strain>
    </source>
</reference>
<comment type="caution">
    <text evidence="1">The sequence shown here is derived from an EMBL/GenBank/DDBJ whole genome shotgun (WGS) entry which is preliminary data.</text>
</comment>
<name>A0ACA9QRB0_9GLOM</name>
<keyword evidence="2" id="KW-1185">Reference proteome</keyword>
<evidence type="ECO:0000313" key="2">
    <source>
        <dbReference type="Proteomes" id="UP000789525"/>
    </source>
</evidence>
<dbReference type="Proteomes" id="UP000789525">
    <property type="component" value="Unassembled WGS sequence"/>
</dbReference>
<feature type="non-terminal residue" evidence="1">
    <location>
        <position position="188"/>
    </location>
</feature>
<organism evidence="1 2">
    <name type="scientific">Acaulospora colombiana</name>
    <dbReference type="NCBI Taxonomy" id="27376"/>
    <lineage>
        <taxon>Eukaryota</taxon>
        <taxon>Fungi</taxon>
        <taxon>Fungi incertae sedis</taxon>
        <taxon>Mucoromycota</taxon>
        <taxon>Glomeromycotina</taxon>
        <taxon>Glomeromycetes</taxon>
        <taxon>Diversisporales</taxon>
        <taxon>Acaulosporaceae</taxon>
        <taxon>Acaulospora</taxon>
    </lineage>
</organism>
<gene>
    <name evidence="1" type="ORF">ACOLOM_LOCUS13105</name>
</gene>
<dbReference type="EMBL" id="CAJVPT010057680">
    <property type="protein sequence ID" value="CAG8758985.1"/>
    <property type="molecule type" value="Genomic_DNA"/>
</dbReference>
<evidence type="ECO:0000313" key="1">
    <source>
        <dbReference type="EMBL" id="CAG8758985.1"/>
    </source>
</evidence>
<proteinExistence type="predicted"/>
<protein>
    <submittedName>
        <fullName evidence="1">7784_t:CDS:1</fullName>
    </submittedName>
</protein>
<feature type="non-terminal residue" evidence="1">
    <location>
        <position position="1"/>
    </location>
</feature>